<dbReference type="RefSeq" id="WP_037441565.1">
    <property type="nucleotide sequence ID" value="NZ_JPEO01000004.1"/>
</dbReference>
<protein>
    <recommendedName>
        <fullName evidence="6">Kelch repeat-containing protein</fullName>
    </recommendedName>
</protein>
<keyword evidence="3" id="KW-0732">Signal</keyword>
<keyword evidence="2" id="KW-0677">Repeat</keyword>
<dbReference type="InterPro" id="IPR006652">
    <property type="entry name" value="Kelch_1"/>
</dbReference>
<dbReference type="eggNOG" id="COG3055">
    <property type="taxonomic scope" value="Bacteria"/>
</dbReference>
<evidence type="ECO:0000256" key="1">
    <source>
        <dbReference type="ARBA" id="ARBA00022441"/>
    </source>
</evidence>
<dbReference type="PANTHER" id="PTHR24412">
    <property type="entry name" value="KELCH PROTEIN"/>
    <property type="match status" value="1"/>
</dbReference>
<proteinExistence type="predicted"/>
<gene>
    <name evidence="4" type="ORF">HR45_07835</name>
</gene>
<organism evidence="4 5">
    <name type="scientific">Shewanella mangrovi</name>
    <dbReference type="NCBI Taxonomy" id="1515746"/>
    <lineage>
        <taxon>Bacteria</taxon>
        <taxon>Pseudomonadati</taxon>
        <taxon>Pseudomonadota</taxon>
        <taxon>Gammaproteobacteria</taxon>
        <taxon>Alteromonadales</taxon>
        <taxon>Shewanellaceae</taxon>
        <taxon>Shewanella</taxon>
    </lineage>
</organism>
<dbReference type="Proteomes" id="UP000029264">
    <property type="component" value="Unassembled WGS sequence"/>
</dbReference>
<feature type="signal peptide" evidence="3">
    <location>
        <begin position="1"/>
        <end position="22"/>
    </location>
</feature>
<dbReference type="Gene3D" id="2.120.10.80">
    <property type="entry name" value="Kelch-type beta propeller"/>
    <property type="match status" value="2"/>
</dbReference>
<dbReference type="AlphaFoldDB" id="A0A094JIA1"/>
<feature type="chain" id="PRO_5001899383" description="Kelch repeat-containing protein" evidence="3">
    <location>
        <begin position="23"/>
        <end position="313"/>
    </location>
</feature>
<dbReference type="PANTHER" id="PTHR24412:SF489">
    <property type="entry name" value="RING FINGER DOMAIN AND KELCH REPEAT-CONTAINING PROTEIN DDB_G0271372"/>
    <property type="match status" value="1"/>
</dbReference>
<accession>A0A094JIA1</accession>
<dbReference type="EMBL" id="JPEO01000004">
    <property type="protein sequence ID" value="KFZ37759.1"/>
    <property type="molecule type" value="Genomic_DNA"/>
</dbReference>
<sequence>MKKLAFSLCALMLGACSNISTSQLNLNLPRNAPAAVTVDNQVYVIGGQNSQGPRDVIEKIDLQQNSVSELSTKLMPRTYGSAVSDGQGHIYVLGGTTRFRLQGHVTNPTVEVFDTESGEVLYGRDLPHPRRSTAAVRVGNKIYVIGGSTVVEKPLFRIAASAKVDILDLDTQTWSQGADMPQAAETKAVVYQGKIYIVGGENFVNPLPMFACYDPQTDKWQRLESLPFGISYESAIVVGDKLLTFGNERKLELVMQYDFNTQKWQQLKNIPFRPSRNQGITQVGDKVVIVGGSISGKDALDDIQVLPATLLNR</sequence>
<keyword evidence="5" id="KW-1185">Reference proteome</keyword>
<dbReference type="SUPFAM" id="SSF117281">
    <property type="entry name" value="Kelch motif"/>
    <property type="match status" value="1"/>
</dbReference>
<dbReference type="STRING" id="1515746.HR45_07835"/>
<dbReference type="Pfam" id="PF24681">
    <property type="entry name" value="Kelch_KLHDC2_KLHL20_DRC7"/>
    <property type="match status" value="1"/>
</dbReference>
<dbReference type="SMART" id="SM00612">
    <property type="entry name" value="Kelch"/>
    <property type="match status" value="4"/>
</dbReference>
<dbReference type="PROSITE" id="PS51257">
    <property type="entry name" value="PROKAR_LIPOPROTEIN"/>
    <property type="match status" value="1"/>
</dbReference>
<evidence type="ECO:0000256" key="3">
    <source>
        <dbReference type="SAM" id="SignalP"/>
    </source>
</evidence>
<comment type="caution">
    <text evidence="4">The sequence shown here is derived from an EMBL/GenBank/DDBJ whole genome shotgun (WGS) entry which is preliminary data.</text>
</comment>
<evidence type="ECO:0000313" key="4">
    <source>
        <dbReference type="EMBL" id="KFZ37759.1"/>
    </source>
</evidence>
<keyword evidence="1" id="KW-0880">Kelch repeat</keyword>
<evidence type="ECO:0000256" key="2">
    <source>
        <dbReference type="ARBA" id="ARBA00022737"/>
    </source>
</evidence>
<dbReference type="OrthoDB" id="6328960at2"/>
<evidence type="ECO:0000313" key="5">
    <source>
        <dbReference type="Proteomes" id="UP000029264"/>
    </source>
</evidence>
<name>A0A094JIA1_9GAMM</name>
<dbReference type="InterPro" id="IPR015915">
    <property type="entry name" value="Kelch-typ_b-propeller"/>
</dbReference>
<evidence type="ECO:0008006" key="6">
    <source>
        <dbReference type="Google" id="ProtNLM"/>
    </source>
</evidence>
<reference evidence="4 5" key="1">
    <citation type="submission" date="2014-06" db="EMBL/GenBank/DDBJ databases">
        <title>Shewanella sp. YQH10.</title>
        <authorList>
            <person name="Liu Y."/>
            <person name="Zeng R."/>
        </authorList>
    </citation>
    <scope>NUCLEOTIDE SEQUENCE [LARGE SCALE GENOMIC DNA]</scope>
    <source>
        <strain evidence="4 5">YQH10</strain>
    </source>
</reference>